<keyword evidence="1" id="KW-0732">Signal</keyword>
<feature type="signal peptide" evidence="1">
    <location>
        <begin position="1"/>
        <end position="19"/>
    </location>
</feature>
<evidence type="ECO:0000256" key="1">
    <source>
        <dbReference type="SAM" id="SignalP"/>
    </source>
</evidence>
<evidence type="ECO:0000313" key="4">
    <source>
        <dbReference type="Proteomes" id="UP000198670"/>
    </source>
</evidence>
<name>A0A1I3F667_9SPHI</name>
<dbReference type="SMART" id="SM00867">
    <property type="entry name" value="YceI"/>
    <property type="match status" value="1"/>
</dbReference>
<dbReference type="EMBL" id="FOQO01000002">
    <property type="protein sequence ID" value="SFI06640.1"/>
    <property type="molecule type" value="Genomic_DNA"/>
</dbReference>
<dbReference type="SUPFAM" id="SSF101874">
    <property type="entry name" value="YceI-like"/>
    <property type="match status" value="1"/>
</dbReference>
<dbReference type="Proteomes" id="UP000198670">
    <property type="component" value="Unassembled WGS sequence"/>
</dbReference>
<feature type="domain" description="Lipid/polyisoprenoid-binding YceI-like" evidence="2">
    <location>
        <begin position="21"/>
        <end position="178"/>
    </location>
</feature>
<gene>
    <name evidence="3" type="ORF">SAMN05444682_102182</name>
</gene>
<evidence type="ECO:0000313" key="3">
    <source>
        <dbReference type="EMBL" id="SFI06640.1"/>
    </source>
</evidence>
<dbReference type="PANTHER" id="PTHR34406">
    <property type="entry name" value="PROTEIN YCEI"/>
    <property type="match status" value="1"/>
</dbReference>
<dbReference type="Gene3D" id="2.40.128.110">
    <property type="entry name" value="Lipid/polyisoprenoid-binding, YceI-like"/>
    <property type="match status" value="1"/>
</dbReference>
<dbReference type="RefSeq" id="WP_090624812.1">
    <property type="nucleotide sequence ID" value="NZ_FOQO01000002.1"/>
</dbReference>
<sequence length="180" mass="20450">MRKLVAWFFVMFLCRFAAAQDILIDKNSRISFFSEAPLENIEAVTSKAAAALDIKANEVAFKVPVSSFEFRKQLMREHFNENYLESEKFPYATFKGKINEAVDWNVDGTYPVTVVGMLDIHGIKKRYETQATVEVKGSVINAQATFVVKVADHEIEIPRIVIKNIAEQVDVKVSSTFHKQ</sequence>
<dbReference type="AlphaFoldDB" id="A0A1I3F667"/>
<feature type="chain" id="PRO_5011583731" evidence="1">
    <location>
        <begin position="20"/>
        <end position="180"/>
    </location>
</feature>
<proteinExistence type="predicted"/>
<dbReference type="OrthoDB" id="116832at2"/>
<dbReference type="STRING" id="1477437.SAMN05444682_102182"/>
<dbReference type="InterPro" id="IPR036761">
    <property type="entry name" value="TTHA0802/YceI-like_sf"/>
</dbReference>
<keyword evidence="4" id="KW-1185">Reference proteome</keyword>
<dbReference type="PANTHER" id="PTHR34406:SF1">
    <property type="entry name" value="PROTEIN YCEI"/>
    <property type="match status" value="1"/>
</dbReference>
<dbReference type="Pfam" id="PF04264">
    <property type="entry name" value="YceI"/>
    <property type="match status" value="1"/>
</dbReference>
<accession>A0A1I3F667</accession>
<dbReference type="InterPro" id="IPR007372">
    <property type="entry name" value="Lipid/polyisoprenoid-bd_YceI"/>
</dbReference>
<reference evidence="3 4" key="1">
    <citation type="submission" date="2016-10" db="EMBL/GenBank/DDBJ databases">
        <authorList>
            <person name="de Groot N.N."/>
        </authorList>
    </citation>
    <scope>NUCLEOTIDE SEQUENCE [LARGE SCALE GENOMIC DNA]</scope>
    <source>
        <strain evidence="3 4">RK1</strain>
    </source>
</reference>
<evidence type="ECO:0000259" key="2">
    <source>
        <dbReference type="SMART" id="SM00867"/>
    </source>
</evidence>
<protein>
    <submittedName>
        <fullName evidence="3">YceI-like domain-containing protein</fullName>
    </submittedName>
</protein>
<organism evidence="3 4">
    <name type="scientific">Parapedobacter indicus</name>
    <dbReference type="NCBI Taxonomy" id="1477437"/>
    <lineage>
        <taxon>Bacteria</taxon>
        <taxon>Pseudomonadati</taxon>
        <taxon>Bacteroidota</taxon>
        <taxon>Sphingobacteriia</taxon>
        <taxon>Sphingobacteriales</taxon>
        <taxon>Sphingobacteriaceae</taxon>
        <taxon>Parapedobacter</taxon>
    </lineage>
</organism>